<keyword evidence="2" id="KW-1185">Reference proteome</keyword>
<reference evidence="1" key="1">
    <citation type="submission" date="2019-10" db="EMBL/GenBank/DDBJ databases">
        <title>Draft genome sequence of Panacibacter sp. KCS-6.</title>
        <authorList>
            <person name="Yim K.J."/>
        </authorList>
    </citation>
    <scope>NUCLEOTIDE SEQUENCE</scope>
    <source>
        <strain evidence="1">KCS-6</strain>
    </source>
</reference>
<accession>A0A8J8JSD7</accession>
<dbReference type="PANTHER" id="PTHR41913:SF1">
    <property type="entry name" value="DUF1684 DOMAIN-CONTAINING PROTEIN"/>
    <property type="match status" value="1"/>
</dbReference>
<dbReference type="EMBL" id="WHPF01000011">
    <property type="protein sequence ID" value="NNV56852.1"/>
    <property type="molecule type" value="Genomic_DNA"/>
</dbReference>
<gene>
    <name evidence="1" type="ORF">GD597_15370</name>
</gene>
<dbReference type="PANTHER" id="PTHR41913">
    <property type="entry name" value="DUF1684 DOMAIN-CONTAINING PROTEIN"/>
    <property type="match status" value="1"/>
</dbReference>
<dbReference type="Proteomes" id="UP000598971">
    <property type="component" value="Unassembled WGS sequence"/>
</dbReference>
<organism evidence="1 2">
    <name type="scientific">Limnovirga soli</name>
    <dbReference type="NCBI Taxonomy" id="2656915"/>
    <lineage>
        <taxon>Bacteria</taxon>
        <taxon>Pseudomonadati</taxon>
        <taxon>Bacteroidota</taxon>
        <taxon>Chitinophagia</taxon>
        <taxon>Chitinophagales</taxon>
        <taxon>Chitinophagaceae</taxon>
        <taxon>Limnovirga</taxon>
    </lineage>
</organism>
<proteinExistence type="predicted"/>
<evidence type="ECO:0000313" key="2">
    <source>
        <dbReference type="Proteomes" id="UP000598971"/>
    </source>
</evidence>
<sequence>MGSFAQKDTAAINDIKSFQEELLHEYADPALSPIKPESAAKFKGIHFFDIDTRYIVTAKFTRTPNEKIFEMATSGDVKKQYVKYGIASFSLLGQEYKLSLYQSIALLSNKKYRNYLFIPFRDASSGKETYGAGRYIDVLIPEGETIVINFNKAYHPYCAYTEGYNCPIPPRENYIPVKVLAGVKL</sequence>
<dbReference type="InterPro" id="IPR012467">
    <property type="entry name" value="DUF1684"/>
</dbReference>
<dbReference type="AlphaFoldDB" id="A0A8J8JSD7"/>
<evidence type="ECO:0000313" key="1">
    <source>
        <dbReference type="EMBL" id="NNV56852.1"/>
    </source>
</evidence>
<protein>
    <submittedName>
        <fullName evidence="1">DUF1684 domain-containing protein</fullName>
    </submittedName>
</protein>
<dbReference type="Pfam" id="PF07920">
    <property type="entry name" value="DUF1684"/>
    <property type="match status" value="1"/>
</dbReference>
<name>A0A8J8JSD7_9BACT</name>
<comment type="caution">
    <text evidence="1">The sequence shown here is derived from an EMBL/GenBank/DDBJ whole genome shotgun (WGS) entry which is preliminary data.</text>
</comment>